<evidence type="ECO:0000256" key="1">
    <source>
        <dbReference type="ARBA" id="ARBA00004251"/>
    </source>
</evidence>
<proteinExistence type="inferred from homology"/>
<dbReference type="Gramene" id="PGSC0003DMT400034885">
    <property type="protein sequence ID" value="PGSC0003DMT400034885"/>
    <property type="gene ID" value="PGSC0003DMG400013408"/>
</dbReference>
<feature type="signal peptide" evidence="15">
    <location>
        <begin position="1"/>
        <end position="29"/>
    </location>
</feature>
<dbReference type="SMR" id="M1B1G1"/>
<dbReference type="AlphaFoldDB" id="M1B1G1"/>
<evidence type="ECO:0000256" key="7">
    <source>
        <dbReference type="ARBA" id="ARBA00022737"/>
    </source>
</evidence>
<keyword evidence="11" id="KW-1015">Disulfide bond</keyword>
<dbReference type="PANTHER" id="PTHR32080">
    <property type="entry name" value="ANTIFUNGAL PROTEIN GINKBILOBIN-2-LIKE"/>
    <property type="match status" value="1"/>
</dbReference>
<dbReference type="EnsemblPlants" id="PGSC0003DMT400034885">
    <property type="protein sequence ID" value="PGSC0003DMT400034885"/>
    <property type="gene ID" value="PGSC0003DMG400013408"/>
</dbReference>
<dbReference type="FunFam" id="3.30.430.20:FF:000008">
    <property type="entry name" value="cysteine-rich repeat secretory protein 3"/>
    <property type="match status" value="1"/>
</dbReference>
<evidence type="ECO:0000256" key="6">
    <source>
        <dbReference type="ARBA" id="ARBA00022729"/>
    </source>
</evidence>
<dbReference type="Gene3D" id="3.30.430.20">
    <property type="entry name" value="Gnk2 domain, C-X8-C-X2-C motif"/>
    <property type="match status" value="2"/>
</dbReference>
<evidence type="ECO:0000256" key="13">
    <source>
        <dbReference type="ARBA" id="ARBA00038393"/>
    </source>
</evidence>
<feature type="domain" description="Gnk2-homologous" evidence="16">
    <location>
        <begin position="196"/>
        <end position="295"/>
    </location>
</feature>
<dbReference type="GO" id="GO:0009506">
    <property type="term" value="C:plasmodesma"/>
    <property type="evidence" value="ECO:0000318"/>
    <property type="project" value="GO_Central"/>
</dbReference>
<dbReference type="PaxDb" id="4113-PGSC0003DMT400034885"/>
<keyword evidence="7" id="KW-0677">Repeat</keyword>
<keyword evidence="9" id="KW-1133">Transmembrane helix</keyword>
<feature type="domain" description="Gnk2-homologous" evidence="16">
    <location>
        <begin position="34"/>
        <end position="138"/>
    </location>
</feature>
<comment type="similarity">
    <text evidence="13">Belongs to the cysteine-rich repeat secretory protein family. Plasmodesmata-located proteins (PDLD) subfamily.</text>
</comment>
<feature type="chain" id="PRO_5004011815" evidence="15">
    <location>
        <begin position="30"/>
        <end position="324"/>
    </location>
</feature>
<dbReference type="PANTHER" id="PTHR32080:SF26">
    <property type="entry name" value="CYSTEINE-RICH REPEAT SECRETORY PROTEIN 3-LIKE ISOFORM X1"/>
    <property type="match status" value="1"/>
</dbReference>
<organism evidence="17 18">
    <name type="scientific">Solanum tuberosum</name>
    <name type="common">Potato</name>
    <dbReference type="NCBI Taxonomy" id="4113"/>
    <lineage>
        <taxon>Eukaryota</taxon>
        <taxon>Viridiplantae</taxon>
        <taxon>Streptophyta</taxon>
        <taxon>Embryophyta</taxon>
        <taxon>Tracheophyta</taxon>
        <taxon>Spermatophyta</taxon>
        <taxon>Magnoliopsida</taxon>
        <taxon>eudicotyledons</taxon>
        <taxon>Gunneridae</taxon>
        <taxon>Pentapetalae</taxon>
        <taxon>asterids</taxon>
        <taxon>lamiids</taxon>
        <taxon>Solanales</taxon>
        <taxon>Solanaceae</taxon>
        <taxon>Solanoideae</taxon>
        <taxon>Solaneae</taxon>
        <taxon>Solanum</taxon>
    </lineage>
</organism>
<keyword evidence="2" id="KW-0813">Transport</keyword>
<dbReference type="GO" id="GO:0046739">
    <property type="term" value="P:transport of virus in multicellular host"/>
    <property type="evidence" value="ECO:0000318"/>
    <property type="project" value="GO_Central"/>
</dbReference>
<dbReference type="InterPro" id="IPR038408">
    <property type="entry name" value="GNK2_sf"/>
</dbReference>
<evidence type="ECO:0000259" key="16">
    <source>
        <dbReference type="PROSITE" id="PS51473"/>
    </source>
</evidence>
<feature type="compositionally biased region" description="Low complexity" evidence="14">
    <location>
        <begin position="301"/>
        <end position="313"/>
    </location>
</feature>
<evidence type="ECO:0000256" key="8">
    <source>
        <dbReference type="ARBA" id="ARBA00022949"/>
    </source>
</evidence>
<keyword evidence="6 15" id="KW-0732">Signal</keyword>
<keyword evidence="10" id="KW-0472">Membrane</keyword>
<dbReference type="CDD" id="cd23509">
    <property type="entry name" value="Gnk2-like"/>
    <property type="match status" value="2"/>
</dbReference>
<dbReference type="GO" id="GO:0005886">
    <property type="term" value="C:plasma membrane"/>
    <property type="evidence" value="ECO:0007669"/>
    <property type="project" value="UniProtKB-SubCell"/>
</dbReference>
<dbReference type="InterPro" id="IPR002902">
    <property type="entry name" value="GNK2"/>
</dbReference>
<evidence type="ECO:0000256" key="5">
    <source>
        <dbReference type="ARBA" id="ARBA00022692"/>
    </source>
</evidence>
<evidence type="ECO:0000256" key="12">
    <source>
        <dbReference type="ARBA" id="ARBA00024184"/>
    </source>
</evidence>
<evidence type="ECO:0000256" key="4">
    <source>
        <dbReference type="ARBA" id="ARBA00022581"/>
    </source>
</evidence>
<sequence length="324" mass="34714">MGLPTKPFCIFSLFLVIFTIFKLTPQAKSDSDYTKLIYKGCAKQDLSDPSGVYSQALSSLFGTLVSQSSKSKFYKTSTGSGQSTISGLFQCRGDLSNVDCYKCVSGLPILIDKLCGSKPVAARIQLYGCYMLYEVAGFPQISGMEMLFKTCSGKNAPEVTFALNVSGLPILIDKLCGSKPVAARIQLFGCYMLISGMEMQYKTCTGKNAPGSGFEERRDTAFSTLENGMASSNGFYTTSYQSVYTMGQCEGDVGSADCADCVKNAVQKAQVECGSSVSGQIFLHKCFIGYSNSPNGVPRTSSSSSDWSPSSSSGITYTDIEPLV</sequence>
<feature type="region of interest" description="Disordered" evidence="14">
    <location>
        <begin position="298"/>
        <end position="324"/>
    </location>
</feature>
<evidence type="ECO:0000256" key="2">
    <source>
        <dbReference type="ARBA" id="ARBA00022448"/>
    </source>
</evidence>
<name>M1B1G1_SOLTU</name>
<reference evidence="18" key="1">
    <citation type="journal article" date="2011" name="Nature">
        <title>Genome sequence and analysis of the tuber crop potato.</title>
        <authorList>
            <consortium name="The Potato Genome Sequencing Consortium"/>
        </authorList>
    </citation>
    <scope>NUCLEOTIDE SEQUENCE [LARGE SCALE GENOMIC DNA]</scope>
    <source>
        <strain evidence="18">cv. DM1-3 516 R44</strain>
    </source>
</reference>
<dbReference type="FunFam" id="3.30.430.20:FF:000001">
    <property type="entry name" value="cysteine-rich repeat secretory protein 3"/>
    <property type="match status" value="1"/>
</dbReference>
<keyword evidence="8" id="KW-0965">Cell junction</keyword>
<gene>
    <name evidence="17" type="primary">LOC102602299</name>
</gene>
<keyword evidence="4" id="KW-0945">Host-virus interaction</keyword>
<evidence type="ECO:0000256" key="15">
    <source>
        <dbReference type="SAM" id="SignalP"/>
    </source>
</evidence>
<evidence type="ECO:0000256" key="14">
    <source>
        <dbReference type="SAM" id="MobiDB-lite"/>
    </source>
</evidence>
<dbReference type="InParanoid" id="M1B1G1"/>
<dbReference type="Pfam" id="PF01657">
    <property type="entry name" value="Stress-antifung"/>
    <property type="match status" value="2"/>
</dbReference>
<keyword evidence="5" id="KW-0812">Transmembrane</keyword>
<reference evidence="17" key="2">
    <citation type="submission" date="2015-06" db="UniProtKB">
        <authorList>
            <consortium name="EnsemblPlants"/>
        </authorList>
    </citation>
    <scope>IDENTIFICATION</scope>
    <source>
        <strain evidence="17">DM1-3 516 R44</strain>
    </source>
</reference>
<evidence type="ECO:0000256" key="11">
    <source>
        <dbReference type="ARBA" id="ARBA00023157"/>
    </source>
</evidence>
<dbReference type="OrthoDB" id="1926347at2759"/>
<evidence type="ECO:0000256" key="3">
    <source>
        <dbReference type="ARBA" id="ARBA00022475"/>
    </source>
</evidence>
<keyword evidence="18" id="KW-1185">Reference proteome</keyword>
<evidence type="ECO:0000313" key="18">
    <source>
        <dbReference type="Proteomes" id="UP000011115"/>
    </source>
</evidence>
<comment type="subcellular location">
    <subcellularLocation>
        <location evidence="12">Cell junction</location>
        <location evidence="12">Plasmodesma</location>
    </subcellularLocation>
    <subcellularLocation>
        <location evidence="1">Cell membrane</location>
        <topology evidence="1">Single-pass type I membrane protein</topology>
    </subcellularLocation>
</comment>
<dbReference type="GO" id="GO:0010497">
    <property type="term" value="P:plasmodesmata-mediated intercellular transport"/>
    <property type="evidence" value="ECO:0000318"/>
    <property type="project" value="GO_Central"/>
</dbReference>
<dbReference type="Proteomes" id="UP000011115">
    <property type="component" value="Unassembled WGS sequence"/>
</dbReference>
<keyword evidence="3" id="KW-1003">Cell membrane</keyword>
<evidence type="ECO:0000256" key="10">
    <source>
        <dbReference type="ARBA" id="ARBA00023136"/>
    </source>
</evidence>
<dbReference type="InterPro" id="IPR051378">
    <property type="entry name" value="Cell2Cell_Antifungal"/>
</dbReference>
<evidence type="ECO:0000313" key="17">
    <source>
        <dbReference type="EnsemblPlants" id="PGSC0003DMT400034885"/>
    </source>
</evidence>
<evidence type="ECO:0000256" key="9">
    <source>
        <dbReference type="ARBA" id="ARBA00022989"/>
    </source>
</evidence>
<accession>M1B1G1</accession>
<dbReference type="eggNOG" id="ENOG502QUWZ">
    <property type="taxonomic scope" value="Eukaryota"/>
</dbReference>
<protein>
    <submittedName>
        <fullName evidence="17">DUF26 domain-containing protein 2</fullName>
    </submittedName>
</protein>
<dbReference type="ExpressionAtlas" id="M1B1G1">
    <property type="expression patterns" value="baseline and differential"/>
</dbReference>
<dbReference type="PROSITE" id="PS51473">
    <property type="entry name" value="GNK2"/>
    <property type="match status" value="2"/>
</dbReference>